<evidence type="ECO:0000256" key="2">
    <source>
        <dbReference type="ARBA" id="ARBA00034247"/>
    </source>
</evidence>
<keyword evidence="4" id="KW-0732">Signal</keyword>
<dbReference type="OrthoDB" id="9759607at2"/>
<dbReference type="PANTHER" id="PTHR45138:SF9">
    <property type="entry name" value="DIGUANYLATE CYCLASE DGCM-RELATED"/>
    <property type="match status" value="1"/>
</dbReference>
<dbReference type="SUPFAM" id="SSF55073">
    <property type="entry name" value="Nucleotide cyclase"/>
    <property type="match status" value="1"/>
</dbReference>
<feature type="transmembrane region" description="Helical" evidence="3">
    <location>
        <begin position="353"/>
        <end position="373"/>
    </location>
</feature>
<feature type="transmembrane region" description="Helical" evidence="3">
    <location>
        <begin position="266"/>
        <end position="283"/>
    </location>
</feature>
<gene>
    <name evidence="6" type="ORF">D2V07_15375</name>
</gene>
<dbReference type="SMART" id="SM00267">
    <property type="entry name" value="GGDEF"/>
    <property type="match status" value="1"/>
</dbReference>
<dbReference type="NCBIfam" id="TIGR00254">
    <property type="entry name" value="GGDEF"/>
    <property type="match status" value="1"/>
</dbReference>
<keyword evidence="3" id="KW-0812">Transmembrane</keyword>
<dbReference type="GO" id="GO:0005886">
    <property type="term" value="C:plasma membrane"/>
    <property type="evidence" value="ECO:0007669"/>
    <property type="project" value="TreeGrafter"/>
</dbReference>
<evidence type="ECO:0000313" key="7">
    <source>
        <dbReference type="Proteomes" id="UP000286576"/>
    </source>
</evidence>
<feature type="transmembrane region" description="Helical" evidence="3">
    <location>
        <begin position="230"/>
        <end position="254"/>
    </location>
</feature>
<dbReference type="InterPro" id="IPR000160">
    <property type="entry name" value="GGDEF_dom"/>
</dbReference>
<dbReference type="EC" id="2.7.7.65" evidence="1"/>
<comment type="caution">
    <text evidence="6">The sequence shown here is derived from an EMBL/GenBank/DDBJ whole genome shotgun (WGS) entry which is preliminary data.</text>
</comment>
<evidence type="ECO:0000313" key="6">
    <source>
        <dbReference type="EMBL" id="RIV83864.1"/>
    </source>
</evidence>
<dbReference type="GO" id="GO:0043709">
    <property type="term" value="P:cell adhesion involved in single-species biofilm formation"/>
    <property type="evidence" value="ECO:0007669"/>
    <property type="project" value="TreeGrafter"/>
</dbReference>
<keyword evidence="7" id="KW-1185">Reference proteome</keyword>
<dbReference type="PROSITE" id="PS51257">
    <property type="entry name" value="PROKAR_LIPOPROTEIN"/>
    <property type="match status" value="1"/>
</dbReference>
<evidence type="ECO:0000259" key="5">
    <source>
        <dbReference type="PROSITE" id="PS50887"/>
    </source>
</evidence>
<feature type="transmembrane region" description="Helical" evidence="3">
    <location>
        <begin position="198"/>
        <end position="224"/>
    </location>
</feature>
<feature type="transmembrane region" description="Helical" evidence="3">
    <location>
        <begin position="165"/>
        <end position="186"/>
    </location>
</feature>
<dbReference type="RefSeq" id="WP_119587808.1">
    <property type="nucleotide sequence ID" value="NZ_CAWODQ010000028.1"/>
</dbReference>
<feature type="chain" id="PRO_5019165323" description="diguanylate cyclase" evidence="4">
    <location>
        <begin position="28"/>
        <end position="569"/>
    </location>
</feature>
<dbReference type="GO" id="GO:0052621">
    <property type="term" value="F:diguanylate cyclase activity"/>
    <property type="evidence" value="ECO:0007669"/>
    <property type="project" value="UniProtKB-EC"/>
</dbReference>
<reference evidence="6 7" key="1">
    <citation type="submission" date="2018-08" db="EMBL/GenBank/DDBJ databases">
        <title>Erythrobacter zhengii sp.nov., a bacterium isolated from deep-sea sediment.</title>
        <authorList>
            <person name="Fang C."/>
            <person name="Wu Y.-H."/>
            <person name="Sun C."/>
            <person name="Wang H."/>
            <person name="Cheng H."/>
            <person name="Meng F.-X."/>
            <person name="Wang C.-S."/>
            <person name="Xu X.-W."/>
        </authorList>
    </citation>
    <scope>NUCLEOTIDE SEQUENCE [LARGE SCALE GENOMIC DNA]</scope>
    <source>
        <strain evidence="6 7">V18</strain>
    </source>
</reference>
<keyword evidence="3" id="KW-1133">Transmembrane helix</keyword>
<dbReference type="InterPro" id="IPR029787">
    <property type="entry name" value="Nucleotide_cyclase"/>
</dbReference>
<dbReference type="CDD" id="cd01949">
    <property type="entry name" value="GGDEF"/>
    <property type="match status" value="1"/>
</dbReference>
<dbReference type="EMBL" id="QXFL01000008">
    <property type="protein sequence ID" value="RIV83864.1"/>
    <property type="molecule type" value="Genomic_DNA"/>
</dbReference>
<evidence type="ECO:0000256" key="3">
    <source>
        <dbReference type="SAM" id="Phobius"/>
    </source>
</evidence>
<accession>A0A418NP19</accession>
<dbReference type="Gene3D" id="3.30.70.270">
    <property type="match status" value="1"/>
</dbReference>
<keyword evidence="3" id="KW-0472">Membrane</keyword>
<protein>
    <recommendedName>
        <fullName evidence="1">diguanylate cyclase</fullName>
        <ecNumber evidence="1">2.7.7.65</ecNumber>
    </recommendedName>
</protein>
<dbReference type="PROSITE" id="PS50887">
    <property type="entry name" value="GGDEF"/>
    <property type="match status" value="1"/>
</dbReference>
<dbReference type="InterPro" id="IPR043128">
    <property type="entry name" value="Rev_trsase/Diguanyl_cyclase"/>
</dbReference>
<dbReference type="InterPro" id="IPR011623">
    <property type="entry name" value="7TMR_DISM_rcpt_extracell_dom1"/>
</dbReference>
<dbReference type="InterPro" id="IPR050469">
    <property type="entry name" value="Diguanylate_Cyclase"/>
</dbReference>
<organism evidence="6 7">
    <name type="scientific">Aurantiacibacter zhengii</name>
    <dbReference type="NCBI Taxonomy" id="2307003"/>
    <lineage>
        <taxon>Bacteria</taxon>
        <taxon>Pseudomonadati</taxon>
        <taxon>Pseudomonadota</taxon>
        <taxon>Alphaproteobacteria</taxon>
        <taxon>Sphingomonadales</taxon>
        <taxon>Erythrobacteraceae</taxon>
        <taxon>Aurantiacibacter</taxon>
    </lineage>
</organism>
<evidence type="ECO:0000256" key="1">
    <source>
        <dbReference type="ARBA" id="ARBA00012528"/>
    </source>
</evidence>
<feature type="signal peptide" evidence="4">
    <location>
        <begin position="1"/>
        <end position="27"/>
    </location>
</feature>
<evidence type="ECO:0000256" key="4">
    <source>
        <dbReference type="SAM" id="SignalP"/>
    </source>
</evidence>
<dbReference type="AlphaFoldDB" id="A0A418NP19"/>
<feature type="transmembrane region" description="Helical" evidence="3">
    <location>
        <begin position="322"/>
        <end position="341"/>
    </location>
</feature>
<dbReference type="GO" id="GO:1902201">
    <property type="term" value="P:negative regulation of bacterial-type flagellum-dependent cell motility"/>
    <property type="evidence" value="ECO:0007669"/>
    <property type="project" value="TreeGrafter"/>
</dbReference>
<name>A0A418NP19_9SPHN</name>
<dbReference type="Pfam" id="PF07695">
    <property type="entry name" value="7TMR-DISM_7TM"/>
    <property type="match status" value="1"/>
</dbReference>
<dbReference type="Proteomes" id="UP000286576">
    <property type="component" value="Unassembled WGS sequence"/>
</dbReference>
<feature type="domain" description="GGDEF" evidence="5">
    <location>
        <begin position="422"/>
        <end position="554"/>
    </location>
</feature>
<sequence>MTRAATTMLLALLACLGIVLASERAEAQTTSVAPCRAYSDERLPLSAAIGQLEWTCGKSGLQDGRKVTWLRFDTWDRNDPPKEFSSRITVFDSIAIAALAADGSMQVERYSAGQATPVAAGPTFTVDLPEIEDDTRAILVRIVAPHSVTIGSEARLVTRPQNQTGALFATMFLAMLTGMLVMPLLFDGMFFVVLRERFVLFHACMTISMIVYIGTAGGVVSSFFTLPISLLAIAAPLVWAVGVGFGGLFIASFVERDMLRQWERRALTALSFWSMLVPGFAALQLPWTQSFDNQLYFYAFLPVIPGLICAIVTALMRGSRAARFLAAAWLLVMATAVDRLLKGLGVYVGSDSIDLSMFFALALEVVIVGLGVADRFLAVRRERDRALTEARTLEELSERDALTGLLNRRALEARFPVLRAEGFTAMAVIDVDKFKSVNDLHGHATGDAVLKSVANALRRDDINSLAFRMGGEEFVLLLRGMGAIERAEERRLAITEEVARSGLVPEVVTASMGVVEVPHDALADSSFDALYLRADRLLYEAKACGRDRTMSERLKVFRPRRTVERRVAA</sequence>
<dbReference type="PANTHER" id="PTHR45138">
    <property type="entry name" value="REGULATORY COMPONENTS OF SENSORY TRANSDUCTION SYSTEM"/>
    <property type="match status" value="1"/>
</dbReference>
<comment type="catalytic activity">
    <reaction evidence="2">
        <text>2 GTP = 3',3'-c-di-GMP + 2 diphosphate</text>
        <dbReference type="Rhea" id="RHEA:24898"/>
        <dbReference type="ChEBI" id="CHEBI:33019"/>
        <dbReference type="ChEBI" id="CHEBI:37565"/>
        <dbReference type="ChEBI" id="CHEBI:58805"/>
        <dbReference type="EC" id="2.7.7.65"/>
    </reaction>
</comment>
<feature type="transmembrane region" description="Helical" evidence="3">
    <location>
        <begin position="295"/>
        <end position="315"/>
    </location>
</feature>
<proteinExistence type="predicted"/>
<dbReference type="Pfam" id="PF00990">
    <property type="entry name" value="GGDEF"/>
    <property type="match status" value="1"/>
</dbReference>